<organism evidence="3 4">
    <name type="scientific">Dendrothele bispora (strain CBS 962.96)</name>
    <dbReference type="NCBI Taxonomy" id="1314807"/>
    <lineage>
        <taxon>Eukaryota</taxon>
        <taxon>Fungi</taxon>
        <taxon>Dikarya</taxon>
        <taxon>Basidiomycota</taxon>
        <taxon>Agaricomycotina</taxon>
        <taxon>Agaricomycetes</taxon>
        <taxon>Agaricomycetidae</taxon>
        <taxon>Agaricales</taxon>
        <taxon>Agaricales incertae sedis</taxon>
        <taxon>Dendrothele</taxon>
    </lineage>
</organism>
<dbReference type="Proteomes" id="UP000297245">
    <property type="component" value="Unassembled WGS sequence"/>
</dbReference>
<evidence type="ECO:0000256" key="1">
    <source>
        <dbReference type="SAM" id="Phobius"/>
    </source>
</evidence>
<protein>
    <submittedName>
        <fullName evidence="3">Composite domain of metallo-dependent hydrolase</fullName>
    </submittedName>
</protein>
<feature type="domain" description="Amidohydrolase-related" evidence="2">
    <location>
        <begin position="417"/>
        <end position="509"/>
    </location>
</feature>
<keyword evidence="1" id="KW-0812">Transmembrane</keyword>
<gene>
    <name evidence="3" type="ORF">K435DRAFT_832722</name>
</gene>
<dbReference type="EMBL" id="ML179035">
    <property type="protein sequence ID" value="THV08157.1"/>
    <property type="molecule type" value="Genomic_DNA"/>
</dbReference>
<dbReference type="GO" id="GO:0005737">
    <property type="term" value="C:cytoplasm"/>
    <property type="evidence" value="ECO:0007669"/>
    <property type="project" value="TreeGrafter"/>
</dbReference>
<evidence type="ECO:0000313" key="3">
    <source>
        <dbReference type="EMBL" id="THV08157.1"/>
    </source>
</evidence>
<dbReference type="InterPro" id="IPR011059">
    <property type="entry name" value="Metal-dep_hydrolase_composite"/>
</dbReference>
<dbReference type="PANTHER" id="PTHR43668">
    <property type="entry name" value="ALLANTOINASE"/>
    <property type="match status" value="1"/>
</dbReference>
<dbReference type="SUPFAM" id="SSF51556">
    <property type="entry name" value="Metallo-dependent hydrolases"/>
    <property type="match status" value="1"/>
</dbReference>
<dbReference type="InterPro" id="IPR032466">
    <property type="entry name" value="Metal_Hydrolase"/>
</dbReference>
<dbReference type="SUPFAM" id="SSF51338">
    <property type="entry name" value="Composite domain of metallo-dependent hydrolases"/>
    <property type="match status" value="1"/>
</dbReference>
<proteinExistence type="predicted"/>
<name>A0A4S8MXN0_DENBC</name>
<accession>A0A4S8MXN0</accession>
<dbReference type="PANTHER" id="PTHR43668:SF5">
    <property type="entry name" value="AMIDOHYDROLASE 3 DOMAIN-CONTAINING PROTEIN"/>
    <property type="match status" value="1"/>
</dbReference>
<dbReference type="Gene3D" id="3.20.20.140">
    <property type="entry name" value="Metal-dependent hydrolases"/>
    <property type="match status" value="2"/>
</dbReference>
<keyword evidence="1" id="KW-0472">Membrane</keyword>
<dbReference type="InterPro" id="IPR006680">
    <property type="entry name" value="Amidohydro-rel"/>
</dbReference>
<keyword evidence="4" id="KW-1185">Reference proteome</keyword>
<dbReference type="OrthoDB" id="10258955at2759"/>
<sequence>MPEKGLPTPAPFDQQQRRRRTNISLLRVLSLVSLVAVGTYVTLLSNLPSPKSTSSIPINAAEILDKCANLNVTPGPPKDFYSRSQSDRFEQGTKSVLIKNAKIWTGGKNGTEVIERGDVLIDKGIIKAIGRVDESRVLEEYGFVEKIDANAAWLSPGIVDLHSHLGVASLPFLQGASDTDSLKGLVQPWLRSLDGLNTHDDTYRLSISGGVTTALILPGSANSIGGQAFVIKLRPTSEKSPSSMLLEPPFSFNGSGIEPFNPPRWRQLKQACGEFPSQIYSGTRMDNIWSFREGYETARKIKVQQDDFCSAALSGDWGTIGGSSAKFPEDLQWEALVDVLRGRVKIQNHCYEAVDLDGIIRLTNEFGFKIAAFHHAHETYLVPELLKKMFGGEPPAAALFSTGARYKREAYRGSEFAPKILAENGLAVVMKSDHPLLDSRYLLHEAQQAHYFGLPDNLALAAVTTTPAKVMGQDHRIGYVKEGYDADLVLWDSHPLSLGATPKQVFIDGIAQLEHPHVISDKPLKSQKAPETPDWEEEARAAVQWDGLPPLGPKESFRTGSDGQVVMFVNVESMYARSGGRVVQVFEDETERSLDEKGTANGVVLVRDGEVICSSLIGKECLEKLERLKETAEIQVKVVDLEGGSLAPGLVSYGSALGLTHITSESSTNDGAVINPLTGNVPSILRESVVRAVDGLMFESRNALLAYRSGVTSAITAPVSSGFLSGLSTAFSTGAPHGLAEGAILKETAALHASVSMSASGASVGTQVGALRKVLLGEKKGELGKAVQRVLDGVIPLVVTVNSADIMASLIHLKKEVEDTLDEGIKIRMTFDKAAEAHLVAKEIAEAGVGVVVSPVRALPMAWEQRRILAGPPLTEDTAITKLLKHNVTVGIGALDTWDVGNARFDAAWISLDSSGLISKADALSLASTNLEKLLGTEGEGENTDWVATRGGSLLDYEAKVAGVVSSRRGVVDLF</sequence>
<dbReference type="GO" id="GO:0004038">
    <property type="term" value="F:allantoinase activity"/>
    <property type="evidence" value="ECO:0007669"/>
    <property type="project" value="TreeGrafter"/>
</dbReference>
<feature type="transmembrane region" description="Helical" evidence="1">
    <location>
        <begin position="25"/>
        <end position="44"/>
    </location>
</feature>
<evidence type="ECO:0000313" key="4">
    <source>
        <dbReference type="Proteomes" id="UP000297245"/>
    </source>
</evidence>
<dbReference type="Pfam" id="PF01979">
    <property type="entry name" value="Amidohydro_1"/>
    <property type="match status" value="1"/>
</dbReference>
<keyword evidence="3" id="KW-0378">Hydrolase</keyword>
<keyword evidence="1" id="KW-1133">Transmembrane helix</keyword>
<dbReference type="AlphaFoldDB" id="A0A4S8MXN0"/>
<evidence type="ECO:0000259" key="2">
    <source>
        <dbReference type="Pfam" id="PF01979"/>
    </source>
</evidence>
<dbReference type="GO" id="GO:0006145">
    <property type="term" value="P:purine nucleobase catabolic process"/>
    <property type="evidence" value="ECO:0007669"/>
    <property type="project" value="TreeGrafter"/>
</dbReference>
<reference evidence="3 4" key="1">
    <citation type="journal article" date="2019" name="Nat. Ecol. Evol.">
        <title>Megaphylogeny resolves global patterns of mushroom evolution.</title>
        <authorList>
            <person name="Varga T."/>
            <person name="Krizsan K."/>
            <person name="Foldi C."/>
            <person name="Dima B."/>
            <person name="Sanchez-Garcia M."/>
            <person name="Sanchez-Ramirez S."/>
            <person name="Szollosi G.J."/>
            <person name="Szarkandi J.G."/>
            <person name="Papp V."/>
            <person name="Albert L."/>
            <person name="Andreopoulos W."/>
            <person name="Angelini C."/>
            <person name="Antonin V."/>
            <person name="Barry K.W."/>
            <person name="Bougher N.L."/>
            <person name="Buchanan P."/>
            <person name="Buyck B."/>
            <person name="Bense V."/>
            <person name="Catcheside P."/>
            <person name="Chovatia M."/>
            <person name="Cooper J."/>
            <person name="Damon W."/>
            <person name="Desjardin D."/>
            <person name="Finy P."/>
            <person name="Geml J."/>
            <person name="Haridas S."/>
            <person name="Hughes K."/>
            <person name="Justo A."/>
            <person name="Karasinski D."/>
            <person name="Kautmanova I."/>
            <person name="Kiss B."/>
            <person name="Kocsube S."/>
            <person name="Kotiranta H."/>
            <person name="LaButti K.M."/>
            <person name="Lechner B.E."/>
            <person name="Liimatainen K."/>
            <person name="Lipzen A."/>
            <person name="Lukacs Z."/>
            <person name="Mihaltcheva S."/>
            <person name="Morgado L.N."/>
            <person name="Niskanen T."/>
            <person name="Noordeloos M.E."/>
            <person name="Ohm R.A."/>
            <person name="Ortiz-Santana B."/>
            <person name="Ovrebo C."/>
            <person name="Racz N."/>
            <person name="Riley R."/>
            <person name="Savchenko A."/>
            <person name="Shiryaev A."/>
            <person name="Soop K."/>
            <person name="Spirin V."/>
            <person name="Szebenyi C."/>
            <person name="Tomsovsky M."/>
            <person name="Tulloss R.E."/>
            <person name="Uehling J."/>
            <person name="Grigoriev I.V."/>
            <person name="Vagvolgyi C."/>
            <person name="Papp T."/>
            <person name="Martin F.M."/>
            <person name="Miettinen O."/>
            <person name="Hibbett D.S."/>
            <person name="Nagy L.G."/>
        </authorList>
    </citation>
    <scope>NUCLEOTIDE SEQUENCE [LARGE SCALE GENOMIC DNA]</scope>
    <source>
        <strain evidence="3 4">CBS 962.96</strain>
    </source>
</reference>
<dbReference type="InterPro" id="IPR050138">
    <property type="entry name" value="DHOase/Allantoinase_Hydrolase"/>
</dbReference>